<protein>
    <submittedName>
        <fullName evidence="1">Serine/threonine-protein kinase iks1</fullName>
    </submittedName>
</protein>
<evidence type="ECO:0000313" key="1">
    <source>
        <dbReference type="EMBL" id="KAJ9640462.1"/>
    </source>
</evidence>
<sequence>MPPTIHLIRHAQGYHNLSLANHTLPDPLLTPLGVSQCRDLASIFPYIDRIDLIVASPLKRTIYTALYTFQSLLEKNPHMRVIALPEIQETSDLPCDTGSDVEELRREFKGKPVDLSLVTEGWNNKRGRWAPEADAINERGKEARVWLRERKESNVAVVTHGGFLHYFTEDWSGCEKFVGTGWANTEFRSYTFDPESGDNASLIETPESSARRRGTEKPLSKEEQRNLRETAENGWAAAGYQKRRRSLLHLPFRQRRHGSAVVVYDQLSKQLSLRDGSHSNAVELSDCPYCHRPLRETSPEPDNAEQAGSPGADTAGFVSPEYFRMLHHSRPGSAEPSRPPSPHRRITQLDTGSSSHTLRPPPGAQFVGSSPASPPAPHGISSSAFSPNYFKTFFVEEKVLGKGGKGVVLLVRHVLDGVSLGHFACKRVPVGDDHEWLEKVLIEVQLLQNLSHQNLVSYRHVWLEDYQITTFGPKIPCAFILQQYCNAGDLHHYILNSAQSSVTTQQLKERMRRRSKGQIDPPIQLNAPRRMQFEEIYSFFKDITSGLNHLHSNGYIHRDLKPSNCLLHLTGQKMKVLVSDFGEVQAANTARKSTGATGTISYCAPEVVRRETPGGPLGNFSTKSDIFSLGMIVYFMCFGRLPYSNADDINEENEDLDELRKEIAAWAGFDDEQRARTDLPDKLYKFLKRLLSLNPSERPDTEQILHNIKAGSGFEDLNTFASSSVLEEIGPRISSADSPRPSPARHMSRQSSSSRFLPPGPSKLRQASVENHRSPSPEKRRQSVDDEKRPVSPESSIILRARQVESKRPTLNQASSGSQLLLPAPTSYGSRIQRFFANHTVLSGARITLFLLKVLSISSLCSPFAANSWVQYPLLGIATLDLAFLSTLPEPSYYGLWVSALLLSVHILVVTLAWKRGALCLRQEFPWHEL</sequence>
<dbReference type="Proteomes" id="UP001172680">
    <property type="component" value="Unassembled WGS sequence"/>
</dbReference>
<accession>A0ACC2YZM0</accession>
<keyword evidence="1" id="KW-0418">Kinase</keyword>
<reference evidence="1" key="1">
    <citation type="submission" date="2022-10" db="EMBL/GenBank/DDBJ databases">
        <title>Culturing micro-colonial fungi from biological soil crusts in the Mojave desert and describing Neophaeococcomyces mojavensis, and introducing the new genera and species Taxawa tesnikishii.</title>
        <authorList>
            <person name="Kurbessoian T."/>
            <person name="Stajich J.E."/>
        </authorList>
    </citation>
    <scope>NUCLEOTIDE SEQUENCE</scope>
    <source>
        <strain evidence="1">JES_115</strain>
    </source>
</reference>
<organism evidence="1 2">
    <name type="scientific">Coniosporium tulheliwenetii</name>
    <dbReference type="NCBI Taxonomy" id="3383036"/>
    <lineage>
        <taxon>Eukaryota</taxon>
        <taxon>Fungi</taxon>
        <taxon>Dikarya</taxon>
        <taxon>Ascomycota</taxon>
        <taxon>Pezizomycotina</taxon>
        <taxon>Dothideomycetes</taxon>
        <taxon>Dothideomycetes incertae sedis</taxon>
        <taxon>Coniosporium</taxon>
    </lineage>
</organism>
<dbReference type="EMBL" id="JAPDRP010000017">
    <property type="protein sequence ID" value="KAJ9640462.1"/>
    <property type="molecule type" value="Genomic_DNA"/>
</dbReference>
<name>A0ACC2YZM0_9PEZI</name>
<evidence type="ECO:0000313" key="2">
    <source>
        <dbReference type="Proteomes" id="UP001172680"/>
    </source>
</evidence>
<keyword evidence="1" id="KW-0808">Transferase</keyword>
<gene>
    <name evidence="1" type="primary">IKS1</name>
    <name evidence="1" type="ORF">H2199_006001</name>
</gene>
<comment type="caution">
    <text evidence="1">The sequence shown here is derived from an EMBL/GenBank/DDBJ whole genome shotgun (WGS) entry which is preliminary data.</text>
</comment>
<keyword evidence="2" id="KW-1185">Reference proteome</keyword>
<proteinExistence type="predicted"/>